<name>D7CJE9_SYNLT</name>
<dbReference type="PROSITE" id="PS00542">
    <property type="entry name" value="COMPLEX1_30K"/>
    <property type="match status" value="1"/>
</dbReference>
<dbReference type="HOGENOM" id="CLU_042628_6_2_9"/>
<evidence type="ECO:0000256" key="1">
    <source>
        <dbReference type="ARBA" id="ARBA00007569"/>
    </source>
</evidence>
<dbReference type="InterPro" id="IPR020396">
    <property type="entry name" value="NADH_UbQ_OxRdtase_CS"/>
</dbReference>
<evidence type="ECO:0000313" key="7">
    <source>
        <dbReference type="EMBL" id="ADI01038.1"/>
    </source>
</evidence>
<reference evidence="8" key="1">
    <citation type="journal article" date="2010" name="Stand. Genomic Sci.">
        <title>Complete genome sequence of Syntrophothermus lipocalidus type strain (TGB-C1T).</title>
        <authorList>
            <consortium name="US DOE Joint Genome Institute (JGI-PGF)"/>
            <person name="Djao O."/>
            <person name="Zhang X."/>
            <person name="Lucas S."/>
            <person name="Lapidus A."/>
            <person name="Glavina Del Rio T."/>
            <person name="Nolan M."/>
            <person name="Tice H."/>
            <person name="Cheng J."/>
            <person name="Han C."/>
            <person name="Tapia R."/>
            <person name="Goodwin L."/>
            <person name="Pitluck S."/>
            <person name="Liolios K."/>
            <person name="Ivanova N."/>
            <person name="Mavromatis K."/>
            <person name="Mikhailova N."/>
            <person name="Ovchinnikova G."/>
            <person name="Pati A."/>
            <person name="Brambilla E."/>
            <person name="Chen A."/>
            <person name="Palaniappan K."/>
            <person name="Land M."/>
            <person name="Hauser L."/>
            <person name="Chang Y."/>
            <person name="Jeffries C."/>
            <person name="Rohde M."/>
            <person name="Sikorski J."/>
            <person name="Spring S."/>
            <person name="Goker M."/>
            <person name="Detter J."/>
            <person name="Woyke T."/>
            <person name="Bristow J."/>
            <person name="Eisen J."/>
            <person name="Markowitz V."/>
            <person name="Hugenholtz P."/>
            <person name="Kyrpides N."/>
            <person name="Klenk H."/>
        </authorList>
    </citation>
    <scope>NUCLEOTIDE SEQUENCE [LARGE SCALE GENOMIC DNA]</scope>
    <source>
        <strain evidence="8">DSM 12680 / TGB-C1</strain>
    </source>
</reference>
<keyword evidence="3 4" id="KW-1278">Translocase</keyword>
<dbReference type="InterPro" id="IPR010218">
    <property type="entry name" value="NADH_DH_suC"/>
</dbReference>
<evidence type="ECO:0000256" key="2">
    <source>
        <dbReference type="ARBA" id="ARBA00022448"/>
    </source>
</evidence>
<evidence type="ECO:0000313" key="8">
    <source>
        <dbReference type="Proteomes" id="UP000000378"/>
    </source>
</evidence>
<keyword evidence="8" id="KW-1185">Reference proteome</keyword>
<dbReference type="eggNOG" id="COG0852">
    <property type="taxonomic scope" value="Bacteria"/>
</dbReference>
<accession>D7CJE9</accession>
<protein>
    <recommendedName>
        <fullName evidence="3">NADH-quinone oxidoreductase subunit C</fullName>
        <ecNumber evidence="3">7.1.1.-</ecNumber>
    </recommendedName>
    <alternativeName>
        <fullName evidence="3">NADH dehydrogenase I subunit C</fullName>
    </alternativeName>
    <alternativeName>
        <fullName evidence="3">NDH-1 subunit C</fullName>
    </alternativeName>
</protein>
<organism evidence="7 8">
    <name type="scientific">Syntrophothermus lipocalidus (strain DSM 12680 / TGB-C1)</name>
    <dbReference type="NCBI Taxonomy" id="643648"/>
    <lineage>
        <taxon>Bacteria</taxon>
        <taxon>Bacillati</taxon>
        <taxon>Bacillota</taxon>
        <taxon>Clostridia</taxon>
        <taxon>Eubacteriales</taxon>
        <taxon>Syntrophomonadaceae</taxon>
        <taxon>Syntrophothermus</taxon>
    </lineage>
</organism>
<evidence type="ECO:0000259" key="6">
    <source>
        <dbReference type="Pfam" id="PF00329"/>
    </source>
</evidence>
<evidence type="ECO:0000256" key="4">
    <source>
        <dbReference type="RuleBase" id="RU003456"/>
    </source>
</evidence>
<reference evidence="7 8" key="2">
    <citation type="journal article" date="2010" name="Stand. Genomic Sci.">
        <title>Complete genome sequence of Syntrophothermus lipocalidus type strain (TGB-C1).</title>
        <authorList>
            <person name="Djao O.D."/>
            <person name="Zhang X."/>
            <person name="Lucas S."/>
            <person name="Lapidus A."/>
            <person name="Del Rio T.G."/>
            <person name="Nolan M."/>
            <person name="Tice H."/>
            <person name="Cheng J.F."/>
            <person name="Han C."/>
            <person name="Tapia R."/>
            <person name="Goodwin L."/>
            <person name="Pitluck S."/>
            <person name="Liolios K."/>
            <person name="Ivanova N."/>
            <person name="Mavromatis K."/>
            <person name="Mikhailova N."/>
            <person name="Ovchinnikova G."/>
            <person name="Pati A."/>
            <person name="Brambilla E."/>
            <person name="Chen A."/>
            <person name="Palaniappan K."/>
            <person name="Land M."/>
            <person name="Hauser L."/>
            <person name="Chang Y.J."/>
            <person name="Jeffries C.D."/>
            <person name="Rohde M."/>
            <person name="Sikorski J."/>
            <person name="Spring S."/>
            <person name="Goker M."/>
            <person name="Detter J.C."/>
            <person name="Woyke T."/>
            <person name="Bristow J."/>
            <person name="Eisen J.A."/>
            <person name="Markowitz V."/>
            <person name="Hugenholtz P."/>
            <person name="Kyrpides N.C."/>
            <person name="Klenk H.P."/>
        </authorList>
    </citation>
    <scope>NUCLEOTIDE SEQUENCE [LARGE SCALE GENOMIC DNA]</scope>
    <source>
        <strain evidence="8">DSM 12680 / TGB-C1</strain>
    </source>
</reference>
<dbReference type="RefSeq" id="WP_013174440.1">
    <property type="nucleotide sequence ID" value="NC_014220.1"/>
</dbReference>
<dbReference type="NCBIfam" id="TIGR01961">
    <property type="entry name" value="NuoC_fam"/>
    <property type="match status" value="1"/>
</dbReference>
<dbReference type="EC" id="7.1.1.-" evidence="3"/>
<evidence type="ECO:0000256" key="5">
    <source>
        <dbReference type="RuleBase" id="RU003582"/>
    </source>
</evidence>
<dbReference type="PANTHER" id="PTHR10884">
    <property type="entry name" value="NADH DEHYDROGENASE UBIQUINONE IRON-SULFUR PROTEIN 3"/>
    <property type="match status" value="1"/>
</dbReference>
<keyword evidence="3 4" id="KW-0520">NAD</keyword>
<dbReference type="AlphaFoldDB" id="D7CJE9"/>
<dbReference type="SUPFAM" id="SSF143243">
    <property type="entry name" value="Nqo5-like"/>
    <property type="match status" value="1"/>
</dbReference>
<dbReference type="GO" id="GO:0048038">
    <property type="term" value="F:quinone binding"/>
    <property type="evidence" value="ECO:0007669"/>
    <property type="project" value="UniProtKB-KW"/>
</dbReference>
<keyword evidence="2 3" id="KW-0813">Transport</keyword>
<keyword evidence="3" id="KW-1003">Cell membrane</keyword>
<comment type="subcellular location">
    <subcellularLocation>
        <location evidence="3">Cell membrane</location>
        <topology evidence="3">Peripheral membrane protein</topology>
        <orientation evidence="3">Cytoplasmic side</orientation>
    </subcellularLocation>
</comment>
<dbReference type="EMBL" id="CP002048">
    <property type="protein sequence ID" value="ADI01038.1"/>
    <property type="molecule type" value="Genomic_DNA"/>
</dbReference>
<gene>
    <name evidence="3" type="primary">nuoC</name>
    <name evidence="7" type="ordered locus">Slip_0251</name>
</gene>
<comment type="subunit">
    <text evidence="3">NDH-1 is composed of 14 different subunits. Subunits NuoB, C, D, E, F, and G constitute the peripheral sector of the complex.</text>
</comment>
<dbReference type="STRING" id="643648.Slip_0251"/>
<dbReference type="PANTHER" id="PTHR10884:SF14">
    <property type="entry name" value="NADH DEHYDROGENASE [UBIQUINONE] IRON-SULFUR PROTEIN 3, MITOCHONDRIAL"/>
    <property type="match status" value="1"/>
</dbReference>
<dbReference type="Proteomes" id="UP000000378">
    <property type="component" value="Chromosome"/>
</dbReference>
<evidence type="ECO:0000256" key="3">
    <source>
        <dbReference type="HAMAP-Rule" id="MF_01357"/>
    </source>
</evidence>
<dbReference type="KEGG" id="slp:Slip_0251"/>
<dbReference type="GO" id="GO:0008137">
    <property type="term" value="F:NADH dehydrogenase (ubiquinone) activity"/>
    <property type="evidence" value="ECO:0007669"/>
    <property type="project" value="InterPro"/>
</dbReference>
<comment type="catalytic activity">
    <reaction evidence="3 5">
        <text>a quinone + NADH + 5 H(+)(in) = a quinol + NAD(+) + 4 H(+)(out)</text>
        <dbReference type="Rhea" id="RHEA:57888"/>
        <dbReference type="ChEBI" id="CHEBI:15378"/>
        <dbReference type="ChEBI" id="CHEBI:24646"/>
        <dbReference type="ChEBI" id="CHEBI:57540"/>
        <dbReference type="ChEBI" id="CHEBI:57945"/>
        <dbReference type="ChEBI" id="CHEBI:132124"/>
    </reaction>
</comment>
<dbReference type="OrthoDB" id="9803286at2"/>
<sequence length="146" mass="16648">MKVLKGVVEDISQVFGDQVLIEEGAGFTVIRVICPQVSLLMRRLKEIHGFNYLANLTAVDYRDRFELVYHVYAVPENRGLVVKTSVSREEPVVPSVVSVWPAADWQEREVFDLLGISFEGHSNLRRILLPEGFEGHPLRKDFPAER</sequence>
<comment type="similarity">
    <text evidence="1 3 4">Belongs to the complex I 30 kDa subunit family.</text>
</comment>
<dbReference type="GO" id="GO:0005886">
    <property type="term" value="C:plasma membrane"/>
    <property type="evidence" value="ECO:0007669"/>
    <property type="project" value="UniProtKB-SubCell"/>
</dbReference>
<keyword evidence="3 5" id="KW-0874">Quinone</keyword>
<dbReference type="HAMAP" id="MF_01357">
    <property type="entry name" value="NDH1_NuoC"/>
    <property type="match status" value="1"/>
</dbReference>
<dbReference type="InterPro" id="IPR037232">
    <property type="entry name" value="NADH_quin_OxRdtase_su_C/D-like"/>
</dbReference>
<keyword evidence="3" id="KW-0472">Membrane</keyword>
<feature type="domain" description="NADH:ubiquinone oxidoreductase 30kDa subunit" evidence="6">
    <location>
        <begin position="39"/>
        <end position="145"/>
    </location>
</feature>
<dbReference type="GO" id="GO:0050136">
    <property type="term" value="F:NADH dehydrogenase (quinone) (non-electrogenic) activity"/>
    <property type="evidence" value="ECO:0007669"/>
    <property type="project" value="UniProtKB-UniRule"/>
</dbReference>
<dbReference type="Pfam" id="PF00329">
    <property type="entry name" value="Complex1_30kDa"/>
    <property type="match status" value="1"/>
</dbReference>
<dbReference type="Gene3D" id="3.30.460.80">
    <property type="entry name" value="NADH:ubiquinone oxidoreductase, 30kDa subunit"/>
    <property type="match status" value="1"/>
</dbReference>
<proteinExistence type="inferred from homology"/>
<comment type="function">
    <text evidence="3">NDH-1 shuttles electrons from NADH, via FMN and iron-sulfur (Fe-S) centers, to quinones in the respiratory chain. The immediate electron acceptor for the enzyme in this species is believed to be a menaquinone. Couples the redox reaction to proton translocation (for every two electrons transferred, four hydrogen ions are translocated across the cytoplasmic membrane), and thus conserves the redox energy in a proton gradient.</text>
</comment>
<dbReference type="InterPro" id="IPR001268">
    <property type="entry name" value="NADH_UbQ_OxRdtase_30kDa_su"/>
</dbReference>